<name>A0ABT2ED10_9GAMM</name>
<gene>
    <name evidence="1" type="ORF">LLY24_08660</name>
</gene>
<accession>A0ABT2ED10</accession>
<reference evidence="1" key="1">
    <citation type="submission" date="2021-11" db="EMBL/GenBank/DDBJ databases">
        <title>Halomonas sp., isolated from a coastal aquaculture zone in Dongshan Bay.</title>
        <authorList>
            <person name="Lin W."/>
        </authorList>
    </citation>
    <scope>NUCLEOTIDE SEQUENCE</scope>
    <source>
        <strain evidence="1">Yzlin-01</strain>
    </source>
</reference>
<organism evidence="1 2">
    <name type="scientific">Halomonas dongshanensis</name>
    <dbReference type="NCBI Taxonomy" id="2890835"/>
    <lineage>
        <taxon>Bacteria</taxon>
        <taxon>Pseudomonadati</taxon>
        <taxon>Pseudomonadota</taxon>
        <taxon>Gammaproteobacteria</taxon>
        <taxon>Oceanospirillales</taxon>
        <taxon>Halomonadaceae</taxon>
        <taxon>Halomonas</taxon>
    </lineage>
</organism>
<dbReference type="EMBL" id="JAJISC010000003">
    <property type="protein sequence ID" value="MCS2609384.1"/>
    <property type="molecule type" value="Genomic_DNA"/>
</dbReference>
<protein>
    <submittedName>
        <fullName evidence="1">Uncharacterized protein</fullName>
    </submittedName>
</protein>
<evidence type="ECO:0000313" key="2">
    <source>
        <dbReference type="Proteomes" id="UP001165542"/>
    </source>
</evidence>
<proteinExistence type="predicted"/>
<dbReference type="RefSeq" id="WP_259035886.1">
    <property type="nucleotide sequence ID" value="NZ_JAJISC010000003.1"/>
</dbReference>
<keyword evidence="2" id="KW-1185">Reference proteome</keyword>
<evidence type="ECO:0000313" key="1">
    <source>
        <dbReference type="EMBL" id="MCS2609384.1"/>
    </source>
</evidence>
<dbReference type="Proteomes" id="UP001165542">
    <property type="component" value="Unassembled WGS sequence"/>
</dbReference>
<comment type="caution">
    <text evidence="1">The sequence shown here is derived from an EMBL/GenBank/DDBJ whole genome shotgun (WGS) entry which is preliminary data.</text>
</comment>
<sequence>MQGEFTTYTVTLARTGSQQIITAKCWRDALRIVGQPDACLVEHTGERACRISFDPESPQIIDVRTRSNNRSERVHWGLANVVNFLDKAAKGQEAES</sequence>